<dbReference type="EMBL" id="LN829119">
    <property type="protein sequence ID" value="CPR22258.1"/>
    <property type="molecule type" value="Genomic_DNA"/>
</dbReference>
<reference evidence="2" key="1">
    <citation type="submission" date="2015-02" db="EMBL/GenBank/DDBJ databases">
        <authorList>
            <person name="Chooi Y.-H."/>
        </authorList>
    </citation>
    <scope>NUCLEOTIDE SEQUENCE [LARGE SCALE GENOMIC DNA]</scope>
    <source>
        <strain evidence="2">strain Y</strain>
    </source>
</reference>
<dbReference type="KEGG" id="fiy:BN1229_v1_3691"/>
<protein>
    <submittedName>
        <fullName evidence="1">Uncharacterized protein</fullName>
    </submittedName>
</protein>
<keyword evidence="2" id="KW-1185">Reference proteome</keyword>
<dbReference type="Proteomes" id="UP000033187">
    <property type="component" value="Chromosome 1"/>
</dbReference>
<gene>
    <name evidence="1" type="ORF">YBN1229_v1_3691</name>
</gene>
<proteinExistence type="predicted"/>
<dbReference type="KEGG" id="fil:BN1229_v1_3697"/>
<accession>A0A0D6JJV6</accession>
<name>A0A0D6JJV6_9HYPH</name>
<evidence type="ECO:0000313" key="2">
    <source>
        <dbReference type="Proteomes" id="UP000033187"/>
    </source>
</evidence>
<sequence>MMLLCRVATLLRLSVAGRKRPWSANSIILLKIEVVAIAGVRLSSLMRSRSEACLRGWGETDKRFG</sequence>
<evidence type="ECO:0000313" key="1">
    <source>
        <dbReference type="EMBL" id="CPR22258.1"/>
    </source>
</evidence>
<dbReference type="AlphaFoldDB" id="A0A0D6JJV6"/>
<organism evidence="1 2">
    <name type="scientific">Candidatus Filomicrobium marinum</name>
    <dbReference type="NCBI Taxonomy" id="1608628"/>
    <lineage>
        <taxon>Bacteria</taxon>
        <taxon>Pseudomonadati</taxon>
        <taxon>Pseudomonadota</taxon>
        <taxon>Alphaproteobacteria</taxon>
        <taxon>Hyphomicrobiales</taxon>
        <taxon>Hyphomicrobiaceae</taxon>
        <taxon>Filomicrobium</taxon>
    </lineage>
</organism>